<feature type="signal peptide" evidence="2">
    <location>
        <begin position="1"/>
        <end position="30"/>
    </location>
</feature>
<keyword evidence="4" id="KW-1185">Reference proteome</keyword>
<dbReference type="Proteomes" id="UP001231189">
    <property type="component" value="Unassembled WGS sequence"/>
</dbReference>
<comment type="caution">
    <text evidence="3">The sequence shown here is derived from an EMBL/GenBank/DDBJ whole genome shotgun (WGS) entry which is preliminary data.</text>
</comment>
<name>A0AAD8R837_LOLMU</name>
<proteinExistence type="predicted"/>
<dbReference type="AlphaFoldDB" id="A0AAD8R837"/>
<feature type="chain" id="PRO_5042209481" description="FAS1 domain-containing protein" evidence="2">
    <location>
        <begin position="31"/>
        <end position="214"/>
    </location>
</feature>
<feature type="region of interest" description="Disordered" evidence="1">
    <location>
        <begin position="192"/>
        <end position="214"/>
    </location>
</feature>
<dbReference type="GO" id="GO:0005886">
    <property type="term" value="C:plasma membrane"/>
    <property type="evidence" value="ECO:0007669"/>
    <property type="project" value="TreeGrafter"/>
</dbReference>
<dbReference type="InterPro" id="IPR036378">
    <property type="entry name" value="FAS1_dom_sf"/>
</dbReference>
<evidence type="ECO:0000313" key="3">
    <source>
        <dbReference type="EMBL" id="KAK1614774.1"/>
    </source>
</evidence>
<gene>
    <name evidence="3" type="ORF">QYE76_020291</name>
</gene>
<protein>
    <recommendedName>
        <fullName evidence="5">FAS1 domain-containing protein</fullName>
    </recommendedName>
</protein>
<evidence type="ECO:0000256" key="1">
    <source>
        <dbReference type="SAM" id="MobiDB-lite"/>
    </source>
</evidence>
<dbReference type="SUPFAM" id="SSF82153">
    <property type="entry name" value="FAS1 domain"/>
    <property type="match status" value="1"/>
</dbReference>
<dbReference type="EMBL" id="JAUUTY010000006">
    <property type="protein sequence ID" value="KAK1614774.1"/>
    <property type="molecule type" value="Genomic_DNA"/>
</dbReference>
<dbReference type="PANTHER" id="PTHR32382:SF93">
    <property type="entry name" value="FAS1 DOMAIN-CONTAINING PROTEIN"/>
    <property type="match status" value="1"/>
</dbReference>
<evidence type="ECO:0000313" key="4">
    <source>
        <dbReference type="Proteomes" id="UP001231189"/>
    </source>
</evidence>
<sequence>MASPVAGVLSAKHALAVLLLILGSYPACHAGENVTAILAGHPELGEFGSLLASTGLTLDIMGRIDPLTVLAVDNDGMAPLRNMPREAIRQHLSLHVLLGLYDPDMLGRLLPGESAELTTLFQRPSGDAPRGVGIVEVSGPDPVDRYPRVSFVPGGPGVGSGVWRLAFFVKSVYEDPNMVVLQVSATMSAPWLPGSPARRDGSGGDAAGSGAKKN</sequence>
<organism evidence="3 4">
    <name type="scientific">Lolium multiflorum</name>
    <name type="common">Italian ryegrass</name>
    <name type="synonym">Lolium perenne subsp. multiflorum</name>
    <dbReference type="NCBI Taxonomy" id="4521"/>
    <lineage>
        <taxon>Eukaryota</taxon>
        <taxon>Viridiplantae</taxon>
        <taxon>Streptophyta</taxon>
        <taxon>Embryophyta</taxon>
        <taxon>Tracheophyta</taxon>
        <taxon>Spermatophyta</taxon>
        <taxon>Magnoliopsida</taxon>
        <taxon>Liliopsida</taxon>
        <taxon>Poales</taxon>
        <taxon>Poaceae</taxon>
        <taxon>BOP clade</taxon>
        <taxon>Pooideae</taxon>
        <taxon>Poodae</taxon>
        <taxon>Poeae</taxon>
        <taxon>Poeae Chloroplast Group 2 (Poeae type)</taxon>
        <taxon>Loliodinae</taxon>
        <taxon>Loliinae</taxon>
        <taxon>Lolium</taxon>
    </lineage>
</organism>
<dbReference type="PANTHER" id="PTHR32382">
    <property type="entry name" value="FASCICLIN-LIKE ARABINOGALACTAN PROTEIN"/>
    <property type="match status" value="1"/>
</dbReference>
<reference evidence="3" key="1">
    <citation type="submission" date="2023-07" db="EMBL/GenBank/DDBJ databases">
        <title>A chromosome-level genome assembly of Lolium multiflorum.</title>
        <authorList>
            <person name="Chen Y."/>
            <person name="Copetti D."/>
            <person name="Kolliker R."/>
            <person name="Studer B."/>
        </authorList>
    </citation>
    <scope>NUCLEOTIDE SEQUENCE</scope>
    <source>
        <strain evidence="3">02402/16</strain>
        <tissue evidence="3">Leaf</tissue>
    </source>
</reference>
<evidence type="ECO:0000256" key="2">
    <source>
        <dbReference type="SAM" id="SignalP"/>
    </source>
</evidence>
<evidence type="ECO:0008006" key="5">
    <source>
        <dbReference type="Google" id="ProtNLM"/>
    </source>
</evidence>
<keyword evidence="2" id="KW-0732">Signal</keyword>
<accession>A0AAD8R837</accession>
<dbReference type="InterPro" id="IPR033254">
    <property type="entry name" value="Plant_FLA"/>
</dbReference>